<comment type="caution">
    <text evidence="1">The sequence shown here is derived from an EMBL/GenBank/DDBJ whole genome shotgun (WGS) entry which is preliminary data.</text>
</comment>
<accession>A0A2W5KVV6</accession>
<dbReference type="Proteomes" id="UP000248597">
    <property type="component" value="Unassembled WGS sequence"/>
</dbReference>
<reference evidence="1 2" key="1">
    <citation type="submission" date="2017-08" db="EMBL/GenBank/DDBJ databases">
        <title>Infants hospitalized years apart are colonized by the same room-sourced microbial strains.</title>
        <authorList>
            <person name="Brooks B."/>
            <person name="Olm M.R."/>
            <person name="Firek B.A."/>
            <person name="Baker R."/>
            <person name="Thomas B.C."/>
            <person name="Morowitz M.J."/>
            <person name="Banfield J.F."/>
        </authorList>
    </citation>
    <scope>NUCLEOTIDE SEQUENCE [LARGE SCALE GENOMIC DNA]</scope>
    <source>
        <strain evidence="1">S2_005_003_R2_47</strain>
    </source>
</reference>
<sequence>MTGRKFARQRARIIARARSDSHAKRAIAHLAREAGALPVKAGHKLLGHVLPDGFTVCEKRRYASEGAAIAELTGVRAFAHLQPHKTPVRAYACDHCRGWHLTSRE</sequence>
<gene>
    <name evidence="1" type="ORF">DI569_12820</name>
</gene>
<name>A0A2W5KVV6_SPHMC</name>
<organism evidence="1 2">
    <name type="scientific">Sphingopyxis macrogoltabida</name>
    <name type="common">Sphingomonas macrogoltabidus</name>
    <dbReference type="NCBI Taxonomy" id="33050"/>
    <lineage>
        <taxon>Bacteria</taxon>
        <taxon>Pseudomonadati</taxon>
        <taxon>Pseudomonadota</taxon>
        <taxon>Alphaproteobacteria</taxon>
        <taxon>Sphingomonadales</taxon>
        <taxon>Sphingomonadaceae</taxon>
        <taxon>Sphingopyxis</taxon>
    </lineage>
</organism>
<proteinExistence type="predicted"/>
<evidence type="ECO:0000313" key="1">
    <source>
        <dbReference type="EMBL" id="PZQ21142.1"/>
    </source>
</evidence>
<dbReference type="AlphaFoldDB" id="A0A2W5KVV6"/>
<dbReference type="EMBL" id="QFPJ01000035">
    <property type="protein sequence ID" value="PZQ21142.1"/>
    <property type="molecule type" value="Genomic_DNA"/>
</dbReference>
<protein>
    <submittedName>
        <fullName evidence="1">Uncharacterized protein</fullName>
    </submittedName>
</protein>
<evidence type="ECO:0000313" key="2">
    <source>
        <dbReference type="Proteomes" id="UP000248597"/>
    </source>
</evidence>